<dbReference type="RefSeq" id="WP_091813578.1">
    <property type="nucleotide sequence ID" value="NZ_FNCQ01000001.1"/>
</dbReference>
<dbReference type="PANTHER" id="PTHR43404:SF2">
    <property type="entry name" value="LIPOPOLYSACCHARIDE CHOLINEPHOSPHOTRANSFERASE LICD"/>
    <property type="match status" value="1"/>
</dbReference>
<organism evidence="2 3">
    <name type="scientific">Prevotella communis</name>
    <dbReference type="NCBI Taxonomy" id="2913614"/>
    <lineage>
        <taxon>Bacteria</taxon>
        <taxon>Pseudomonadati</taxon>
        <taxon>Bacteroidota</taxon>
        <taxon>Bacteroidia</taxon>
        <taxon>Bacteroidales</taxon>
        <taxon>Prevotellaceae</taxon>
        <taxon>Prevotella</taxon>
    </lineage>
</organism>
<name>A0A1G7RWU8_9BACT</name>
<gene>
    <name evidence="2" type="ORF">SAMN04487901_101126</name>
</gene>
<dbReference type="Pfam" id="PF04991">
    <property type="entry name" value="LicD"/>
    <property type="match status" value="1"/>
</dbReference>
<accession>A0A1G7RWU8</accession>
<evidence type="ECO:0000313" key="3">
    <source>
        <dbReference type="Proteomes" id="UP000198779"/>
    </source>
</evidence>
<reference evidence="3" key="1">
    <citation type="submission" date="2016-10" db="EMBL/GenBank/DDBJ databases">
        <authorList>
            <person name="Varghese N."/>
            <person name="Submissions S."/>
        </authorList>
    </citation>
    <scope>NUCLEOTIDE SEQUENCE [LARGE SCALE GENOMIC DNA]</scope>
    <source>
        <strain evidence="3">BP1-148</strain>
    </source>
</reference>
<evidence type="ECO:0000313" key="2">
    <source>
        <dbReference type="EMBL" id="SDG15247.1"/>
    </source>
</evidence>
<dbReference type="InterPro" id="IPR052942">
    <property type="entry name" value="LPS_cholinephosphotransferase"/>
</dbReference>
<keyword evidence="3" id="KW-1185">Reference proteome</keyword>
<dbReference type="GO" id="GO:0009100">
    <property type="term" value="P:glycoprotein metabolic process"/>
    <property type="evidence" value="ECO:0007669"/>
    <property type="project" value="UniProtKB-ARBA"/>
</dbReference>
<dbReference type="InterPro" id="IPR007074">
    <property type="entry name" value="LicD/FKTN/FKRP_NTP_transf"/>
</dbReference>
<dbReference type="AlphaFoldDB" id="A0A1G7RWU8"/>
<evidence type="ECO:0000259" key="1">
    <source>
        <dbReference type="Pfam" id="PF04991"/>
    </source>
</evidence>
<dbReference type="PANTHER" id="PTHR43404">
    <property type="entry name" value="LIPOPOLYSACCHARIDE CHOLINEPHOSPHOTRANSFERASE LICD"/>
    <property type="match status" value="1"/>
</dbReference>
<keyword evidence="2" id="KW-0808">Transferase</keyword>
<proteinExistence type="predicted"/>
<dbReference type="Proteomes" id="UP000198779">
    <property type="component" value="Unassembled WGS sequence"/>
</dbReference>
<sequence>MANYDIRPLQLHILNILLAVDKVCREHDLRYYLWAGTMLGAVRHGGFIPWDDDMDICMPRPDYDRLMAHAHEWLPAPYEAVSAETDPLYPGPFGKIQDSSTTLIERAHINYIGGLYIDVFPLDGVPQQSWKQRLQFSHYEIQKRIIYFLHRDPFKHGHGPSSWIPLLCQWLTSNAAVQRRLRNIMTRYSFDDCTLVADYDDGMNGICDKSVLGRPTPIEFEGKTLMGVEHADTYLTQKYGDYMVVPPHDHQRQHNFFYLDYNLPYREYDDKRVFMKQDT</sequence>
<dbReference type="EMBL" id="FNCQ01000001">
    <property type="protein sequence ID" value="SDG15247.1"/>
    <property type="molecule type" value="Genomic_DNA"/>
</dbReference>
<protein>
    <submittedName>
        <fullName evidence="2">Lipopolysaccharide cholinephosphotransferase</fullName>
    </submittedName>
</protein>
<dbReference type="STRING" id="645274.SAMN04487901_101126"/>
<dbReference type="GO" id="GO:0016740">
    <property type="term" value="F:transferase activity"/>
    <property type="evidence" value="ECO:0007669"/>
    <property type="project" value="UniProtKB-KW"/>
</dbReference>
<feature type="domain" description="LicD/FKTN/FKRP nucleotidyltransferase" evidence="1">
    <location>
        <begin position="24"/>
        <end position="240"/>
    </location>
</feature>